<evidence type="ECO:0000313" key="3">
    <source>
        <dbReference type="EMBL" id="PWJ39313.1"/>
    </source>
</evidence>
<keyword evidence="1" id="KW-1133">Transmembrane helix</keyword>
<evidence type="ECO:0000259" key="2">
    <source>
        <dbReference type="Pfam" id="PF02517"/>
    </source>
</evidence>
<keyword evidence="4" id="KW-1185">Reference proteome</keyword>
<dbReference type="InterPro" id="IPR003675">
    <property type="entry name" value="Rce1/LyrA-like_dom"/>
</dbReference>
<feature type="transmembrane region" description="Helical" evidence="1">
    <location>
        <begin position="142"/>
        <end position="164"/>
    </location>
</feature>
<dbReference type="Proteomes" id="UP000245535">
    <property type="component" value="Unassembled WGS sequence"/>
</dbReference>
<dbReference type="OrthoDB" id="6301065at2"/>
<keyword evidence="1" id="KW-0472">Membrane</keyword>
<feature type="transmembrane region" description="Helical" evidence="1">
    <location>
        <begin position="197"/>
        <end position="214"/>
    </location>
</feature>
<feature type="transmembrane region" description="Helical" evidence="1">
    <location>
        <begin position="46"/>
        <end position="67"/>
    </location>
</feature>
<reference evidence="3 4" key="1">
    <citation type="submission" date="2018-03" db="EMBL/GenBank/DDBJ databases">
        <title>Genomic Encyclopedia of Archaeal and Bacterial Type Strains, Phase II (KMG-II): from individual species to whole genera.</title>
        <authorList>
            <person name="Goeker M."/>
        </authorList>
    </citation>
    <scope>NUCLEOTIDE SEQUENCE [LARGE SCALE GENOMIC DNA]</scope>
    <source>
        <strain evidence="3 4">DSM 28229</strain>
    </source>
</reference>
<proteinExistence type="predicted"/>
<sequence length="263" mass="29625">MKTPTTNHRIKISLITLIVFAIYKFLQKSSFADIMYGLDEYIDNILVSYGITYVLVGIPIFIGLLLLHKPAQLLESVGLNKSIFEGLGVGLLSTIPLFIGFSFLFKFESETTVGIVIESAVYAAFFEELYYRAFLFGQLFKYGKLGFLPSIIIGALIFAAGHLYQSQDPMELVMIFLVTFAGALLFAWLYAEWNFNLWVPIGLHFFMNLAWLLFDGTGTAGGNLYANIFRLITILIVITLTIVYKRRNGIDLNVNKKTVLSTF</sequence>
<dbReference type="EMBL" id="QGDO01000006">
    <property type="protein sequence ID" value="PWJ39313.1"/>
    <property type="molecule type" value="Genomic_DNA"/>
</dbReference>
<dbReference type="GO" id="GO:0004175">
    <property type="term" value="F:endopeptidase activity"/>
    <property type="evidence" value="ECO:0007669"/>
    <property type="project" value="UniProtKB-ARBA"/>
</dbReference>
<feature type="domain" description="CAAX prenyl protease 2/Lysostaphin resistance protein A-like" evidence="2">
    <location>
        <begin position="114"/>
        <end position="209"/>
    </location>
</feature>
<dbReference type="Pfam" id="PF02517">
    <property type="entry name" value="Rce1-like"/>
    <property type="match status" value="1"/>
</dbReference>
<accession>A0A315Z636</accession>
<feature type="transmembrane region" description="Helical" evidence="1">
    <location>
        <begin position="170"/>
        <end position="190"/>
    </location>
</feature>
<feature type="transmembrane region" description="Helical" evidence="1">
    <location>
        <begin position="226"/>
        <end position="244"/>
    </location>
</feature>
<evidence type="ECO:0000313" key="4">
    <source>
        <dbReference type="Proteomes" id="UP000245535"/>
    </source>
</evidence>
<comment type="caution">
    <text evidence="3">The sequence shown here is derived from an EMBL/GenBank/DDBJ whole genome shotgun (WGS) entry which is preliminary data.</text>
</comment>
<evidence type="ECO:0000256" key="1">
    <source>
        <dbReference type="SAM" id="Phobius"/>
    </source>
</evidence>
<name>A0A315Z636_SEDFL</name>
<protein>
    <recommendedName>
        <fullName evidence="2">CAAX prenyl protease 2/Lysostaphin resistance protein A-like domain-containing protein</fullName>
    </recommendedName>
</protein>
<dbReference type="GO" id="GO:0080120">
    <property type="term" value="P:CAAX-box protein maturation"/>
    <property type="evidence" value="ECO:0007669"/>
    <property type="project" value="UniProtKB-ARBA"/>
</dbReference>
<keyword evidence="1" id="KW-0812">Transmembrane</keyword>
<feature type="transmembrane region" description="Helical" evidence="1">
    <location>
        <begin position="87"/>
        <end position="105"/>
    </location>
</feature>
<gene>
    <name evidence="3" type="ORF">BC781_106214</name>
</gene>
<dbReference type="RefSeq" id="WP_109621240.1">
    <property type="nucleotide sequence ID" value="NZ_QGDO01000006.1"/>
</dbReference>
<dbReference type="AlphaFoldDB" id="A0A315Z636"/>
<organism evidence="3 4">
    <name type="scientific">Sediminitomix flava</name>
    <dbReference type="NCBI Taxonomy" id="379075"/>
    <lineage>
        <taxon>Bacteria</taxon>
        <taxon>Pseudomonadati</taxon>
        <taxon>Bacteroidota</taxon>
        <taxon>Cytophagia</taxon>
        <taxon>Cytophagales</taxon>
        <taxon>Flammeovirgaceae</taxon>
        <taxon>Sediminitomix</taxon>
    </lineage>
</organism>